<evidence type="ECO:0000313" key="5">
    <source>
        <dbReference type="Proteomes" id="UP000001818"/>
    </source>
</evidence>
<feature type="domain" description="Peptidase C51" evidence="3">
    <location>
        <begin position="168"/>
        <end position="241"/>
    </location>
</feature>
<dbReference type="KEGG" id="rpd:RPD_4097"/>
<dbReference type="InterPro" id="IPR013423">
    <property type="entry name" value="CHP02594"/>
</dbReference>
<feature type="region of interest" description="Disordered" evidence="1">
    <location>
        <begin position="89"/>
        <end position="108"/>
    </location>
</feature>
<organism evidence="4 5">
    <name type="scientific">Rhodopseudomonas palustris (strain BisB5)</name>
    <dbReference type="NCBI Taxonomy" id="316057"/>
    <lineage>
        <taxon>Bacteria</taxon>
        <taxon>Pseudomonadati</taxon>
        <taxon>Pseudomonadota</taxon>
        <taxon>Alphaproteobacteria</taxon>
        <taxon>Hyphomicrobiales</taxon>
        <taxon>Nitrobacteraceae</taxon>
        <taxon>Rhodopseudomonas</taxon>
    </lineage>
</organism>
<accession>Q131C3</accession>
<evidence type="ECO:0000256" key="2">
    <source>
        <dbReference type="SAM" id="SignalP"/>
    </source>
</evidence>
<feature type="region of interest" description="Disordered" evidence="1">
    <location>
        <begin position="31"/>
        <end position="51"/>
    </location>
</feature>
<sequence precursor="true">MVEFTAFRMGRVFAWVLGVATVAALASPASARPMHRHHGHTASHHGDHHVSHRGYHRHQRHQRYVKRQSSWNQPGFAADNGFAQPQPFGFTSNDQAQSYAPNDAGGIGAPRMIKQRAQRRSARPAPEVQQAAEAQQAQWQTWNGGGGSGSNLVAAARSYIGGNPTGRGRLWCARFMNMVLERSGHRGTGSDMASSFARYGQRISGPQVGAIAVMSRGKRGGHVGVVTGIDARGNPIVVSGNHGRRVAESVYSKGRIYAYVMPSS</sequence>
<feature type="chain" id="PRO_5004181688" description="Peptidase C51 domain-containing protein" evidence="2">
    <location>
        <begin position="32"/>
        <end position="264"/>
    </location>
</feature>
<dbReference type="BioCyc" id="RPAL316057:RPD_RS20615-MONOMER"/>
<dbReference type="Pfam" id="PF05257">
    <property type="entry name" value="CHAP"/>
    <property type="match status" value="1"/>
</dbReference>
<evidence type="ECO:0000259" key="3">
    <source>
        <dbReference type="Pfam" id="PF05257"/>
    </source>
</evidence>
<gene>
    <name evidence="4" type="ordered locus">RPD_4097</name>
</gene>
<feature type="compositionally biased region" description="Low complexity" evidence="1">
    <location>
        <begin position="123"/>
        <end position="140"/>
    </location>
</feature>
<feature type="signal peptide" evidence="2">
    <location>
        <begin position="1"/>
        <end position="31"/>
    </location>
</feature>
<dbReference type="SUPFAM" id="SSF54001">
    <property type="entry name" value="Cysteine proteinases"/>
    <property type="match status" value="1"/>
</dbReference>
<dbReference type="NCBIfam" id="TIGR02594">
    <property type="entry name" value="TIGR02594 family protein"/>
    <property type="match status" value="1"/>
</dbReference>
<dbReference type="Proteomes" id="UP000001818">
    <property type="component" value="Chromosome"/>
</dbReference>
<protein>
    <recommendedName>
        <fullName evidence="3">Peptidase C51 domain-containing protein</fullName>
    </recommendedName>
</protein>
<keyword evidence="2" id="KW-0732">Signal</keyword>
<feature type="region of interest" description="Disordered" evidence="1">
    <location>
        <begin position="114"/>
        <end position="144"/>
    </location>
</feature>
<evidence type="ECO:0000256" key="1">
    <source>
        <dbReference type="SAM" id="MobiDB-lite"/>
    </source>
</evidence>
<feature type="compositionally biased region" description="Basic residues" evidence="1">
    <location>
        <begin position="33"/>
        <end position="43"/>
    </location>
</feature>
<dbReference type="EMBL" id="CP000283">
    <property type="protein sequence ID" value="ABE41316.1"/>
    <property type="molecule type" value="Genomic_DNA"/>
</dbReference>
<reference evidence="4 5" key="1">
    <citation type="submission" date="2006-03" db="EMBL/GenBank/DDBJ databases">
        <title>Complete sequence of Rhodopseudomonas palustris BisB5.</title>
        <authorList>
            <consortium name="US DOE Joint Genome Institute"/>
            <person name="Copeland A."/>
            <person name="Lucas S."/>
            <person name="Lapidus A."/>
            <person name="Barry K."/>
            <person name="Detter J.C."/>
            <person name="Glavina del Rio T."/>
            <person name="Hammon N."/>
            <person name="Israni S."/>
            <person name="Dalin E."/>
            <person name="Tice H."/>
            <person name="Pitluck S."/>
            <person name="Chain P."/>
            <person name="Malfatti S."/>
            <person name="Shin M."/>
            <person name="Vergez L."/>
            <person name="Schmutz J."/>
            <person name="Larimer F."/>
            <person name="Land M."/>
            <person name="Hauser L."/>
            <person name="Pelletier D.A."/>
            <person name="Kyrpides N."/>
            <person name="Lykidis A."/>
            <person name="Oda Y."/>
            <person name="Harwood C.S."/>
            <person name="Richardson P."/>
        </authorList>
    </citation>
    <scope>NUCLEOTIDE SEQUENCE [LARGE SCALE GENOMIC DNA]</scope>
    <source>
        <strain evidence="4 5">BisB5</strain>
    </source>
</reference>
<feature type="compositionally biased region" description="Polar residues" evidence="1">
    <location>
        <begin position="89"/>
        <end position="100"/>
    </location>
</feature>
<dbReference type="AlphaFoldDB" id="Q131C3"/>
<dbReference type="eggNOG" id="COG3409">
    <property type="taxonomic scope" value="Bacteria"/>
</dbReference>
<dbReference type="InterPro" id="IPR038765">
    <property type="entry name" value="Papain-like_cys_pep_sf"/>
</dbReference>
<dbReference type="InterPro" id="IPR007921">
    <property type="entry name" value="CHAP_dom"/>
</dbReference>
<name>Q131C3_RHOPS</name>
<evidence type="ECO:0000313" key="4">
    <source>
        <dbReference type="EMBL" id="ABE41316.1"/>
    </source>
</evidence>
<dbReference type="STRING" id="316057.RPD_4097"/>
<dbReference type="HOGENOM" id="CLU_083609_0_0_5"/>
<proteinExistence type="predicted"/>
<dbReference type="Gene3D" id="3.90.1720.10">
    <property type="entry name" value="endopeptidase domain like (from Nostoc punctiforme)"/>
    <property type="match status" value="1"/>
</dbReference>